<dbReference type="InterPro" id="IPR036291">
    <property type="entry name" value="NAD(P)-bd_dom_sf"/>
</dbReference>
<comment type="similarity">
    <text evidence="6">Belongs to the zinc-containing alcohol dehydrogenase family.</text>
</comment>
<dbReference type="Proteomes" id="UP000013232">
    <property type="component" value="Unassembled WGS sequence"/>
</dbReference>
<proteinExistence type="inferred from homology"/>
<evidence type="ECO:0000259" key="7">
    <source>
        <dbReference type="SMART" id="SM00829"/>
    </source>
</evidence>
<dbReference type="SUPFAM" id="SSF50129">
    <property type="entry name" value="GroES-like"/>
    <property type="match status" value="1"/>
</dbReference>
<feature type="domain" description="Enoyl reductase (ER)" evidence="7">
    <location>
        <begin position="13"/>
        <end position="362"/>
    </location>
</feature>
<keyword evidence="5" id="KW-0520">NAD</keyword>
<dbReference type="InterPro" id="IPR011032">
    <property type="entry name" value="GroES-like_sf"/>
</dbReference>
<dbReference type="InterPro" id="IPR013149">
    <property type="entry name" value="ADH-like_C"/>
</dbReference>
<name>N6YP23_THAL4</name>
<dbReference type="Gene3D" id="3.90.180.10">
    <property type="entry name" value="Medium-chain alcohol dehydrogenases, catalytic domain"/>
    <property type="match status" value="1"/>
</dbReference>
<dbReference type="EMBL" id="AMXE01000121">
    <property type="protein sequence ID" value="ENO84122.1"/>
    <property type="molecule type" value="Genomic_DNA"/>
</dbReference>
<organism evidence="8 9">
    <name type="scientific">Thauera linaloolentis (strain DSM 12138 / JCM 21573 / CCUG 41526 / CIP 105981 / IAM 15112 / NBRC 102519 / 47Lol)</name>
    <dbReference type="NCBI Taxonomy" id="1123367"/>
    <lineage>
        <taxon>Bacteria</taxon>
        <taxon>Pseudomonadati</taxon>
        <taxon>Pseudomonadota</taxon>
        <taxon>Betaproteobacteria</taxon>
        <taxon>Rhodocyclales</taxon>
        <taxon>Zoogloeaceae</taxon>
        <taxon>Thauera</taxon>
    </lineage>
</organism>
<dbReference type="SUPFAM" id="SSF51735">
    <property type="entry name" value="NAD(P)-binding Rossmann-fold domains"/>
    <property type="match status" value="1"/>
</dbReference>
<dbReference type="SMART" id="SM00829">
    <property type="entry name" value="PKS_ER"/>
    <property type="match status" value="1"/>
</dbReference>
<dbReference type="PANTHER" id="PTHR43880">
    <property type="entry name" value="ALCOHOL DEHYDROGENASE"/>
    <property type="match status" value="1"/>
</dbReference>
<dbReference type="InterPro" id="IPR002328">
    <property type="entry name" value="ADH_Zn_CS"/>
</dbReference>
<evidence type="ECO:0000313" key="8">
    <source>
        <dbReference type="EMBL" id="ENO84122.1"/>
    </source>
</evidence>
<keyword evidence="2 6" id="KW-0479">Metal-binding</keyword>
<keyword evidence="3 6" id="KW-0862">Zinc</keyword>
<evidence type="ECO:0000313" key="9">
    <source>
        <dbReference type="Proteomes" id="UP000013232"/>
    </source>
</evidence>
<dbReference type="OrthoDB" id="9770544at2"/>
<keyword evidence="4" id="KW-0560">Oxidoreductase</keyword>
<dbReference type="InterPro" id="IPR020843">
    <property type="entry name" value="ER"/>
</dbReference>
<dbReference type="eggNOG" id="COG1062">
    <property type="taxonomic scope" value="Bacteria"/>
</dbReference>
<evidence type="ECO:0000256" key="4">
    <source>
        <dbReference type="ARBA" id="ARBA00023002"/>
    </source>
</evidence>
<accession>N6YP23</accession>
<evidence type="ECO:0000256" key="2">
    <source>
        <dbReference type="ARBA" id="ARBA00022723"/>
    </source>
</evidence>
<comment type="caution">
    <text evidence="8">The sequence shown here is derived from an EMBL/GenBank/DDBJ whole genome shotgun (WGS) entry which is preliminary data.</text>
</comment>
<evidence type="ECO:0000256" key="5">
    <source>
        <dbReference type="ARBA" id="ARBA00023027"/>
    </source>
</evidence>
<evidence type="ECO:0000256" key="3">
    <source>
        <dbReference type="ARBA" id="ARBA00022833"/>
    </source>
</evidence>
<dbReference type="RefSeq" id="WP_004346560.1">
    <property type="nucleotide sequence ID" value="NZ_AMXE01000121.1"/>
</dbReference>
<dbReference type="GO" id="GO:0046294">
    <property type="term" value="P:formaldehyde catabolic process"/>
    <property type="evidence" value="ECO:0007669"/>
    <property type="project" value="TreeGrafter"/>
</dbReference>
<keyword evidence="9" id="KW-1185">Reference proteome</keyword>
<dbReference type="FunFam" id="3.40.50.720:FF:000003">
    <property type="entry name" value="S-(hydroxymethyl)glutathione dehydrogenase"/>
    <property type="match status" value="1"/>
</dbReference>
<evidence type="ECO:0000256" key="6">
    <source>
        <dbReference type="RuleBase" id="RU361277"/>
    </source>
</evidence>
<gene>
    <name evidence="8" type="ORF">C666_17865</name>
</gene>
<evidence type="ECO:0000256" key="1">
    <source>
        <dbReference type="ARBA" id="ARBA00001947"/>
    </source>
</evidence>
<dbReference type="GO" id="GO:0051903">
    <property type="term" value="F:S-(hydroxymethyl)glutathione dehydrogenase [NAD(P)+] activity"/>
    <property type="evidence" value="ECO:0007669"/>
    <property type="project" value="TreeGrafter"/>
</dbReference>
<dbReference type="GO" id="GO:0008270">
    <property type="term" value="F:zinc ion binding"/>
    <property type="evidence" value="ECO:0007669"/>
    <property type="project" value="InterPro"/>
</dbReference>
<sequence length="366" mass="37689">MEIQAAIVKETHGRFSIESLELSAPQADEVLVRIVASGMCHTDLAVRDQHIPLPLPMVLGHEGAGVVVEVGANVRKVAPGDHVVLTFASCGQCPRCLQGKPAYCDAFLPYNVGTCRPDGSCTHHQHGQPVAASFFYQSSFATHAIAHHRNVVKVPSDLPLDTLAPLGCGIQTGAGTVLNCLKPAAGSSIAVFGIGAVGLSAVMAAKVAGCATIVAVDVHAERLALARELGATHAVNGRDGDAVAAIQALQPGGVDFSVEATGIPAVMAQAVEALSGLGTAVLLGVAPAGAQVSFNAATLLGGRTIRSSIEGDSVPDVFIPQLIGLYRRGLFPFDRMARHYALADINQAVADSESGATIKPILRMPA</sequence>
<dbReference type="PROSITE" id="PS00059">
    <property type="entry name" value="ADH_ZINC"/>
    <property type="match status" value="1"/>
</dbReference>
<dbReference type="Gene3D" id="3.40.50.720">
    <property type="entry name" value="NAD(P)-binding Rossmann-like Domain"/>
    <property type="match status" value="1"/>
</dbReference>
<reference evidence="8 9" key="1">
    <citation type="submission" date="2012-09" db="EMBL/GenBank/DDBJ databases">
        <title>Draft Genome Sequences of 6 Strains from Genus Thauera.</title>
        <authorList>
            <person name="Liu B."/>
            <person name="Shapleigh J.P."/>
            <person name="Frostegard A.H."/>
        </authorList>
    </citation>
    <scope>NUCLEOTIDE SEQUENCE [LARGE SCALE GENOMIC DNA]</scope>
    <source>
        <strain evidence="9">47Lol / DSM 12138</strain>
    </source>
</reference>
<dbReference type="InterPro" id="IPR013154">
    <property type="entry name" value="ADH-like_N"/>
</dbReference>
<dbReference type="STRING" id="1123367.GCA_000621305_00287"/>
<dbReference type="GO" id="GO:0005829">
    <property type="term" value="C:cytosol"/>
    <property type="evidence" value="ECO:0007669"/>
    <property type="project" value="TreeGrafter"/>
</dbReference>
<dbReference type="Pfam" id="PF00107">
    <property type="entry name" value="ADH_zinc_N"/>
    <property type="match status" value="1"/>
</dbReference>
<dbReference type="AlphaFoldDB" id="N6YP23"/>
<dbReference type="PANTHER" id="PTHR43880:SF12">
    <property type="entry name" value="ALCOHOL DEHYDROGENASE CLASS-3"/>
    <property type="match status" value="1"/>
</dbReference>
<comment type="cofactor">
    <cofactor evidence="1 6">
        <name>Zn(2+)</name>
        <dbReference type="ChEBI" id="CHEBI:29105"/>
    </cofactor>
</comment>
<dbReference type="Pfam" id="PF08240">
    <property type="entry name" value="ADH_N"/>
    <property type="match status" value="1"/>
</dbReference>
<dbReference type="CDD" id="cd08278">
    <property type="entry name" value="benzyl_alcohol_DH"/>
    <property type="match status" value="1"/>
</dbReference>
<protein>
    <submittedName>
        <fullName evidence="8">Aryl-alcohol dehydrogenase XylB</fullName>
    </submittedName>
</protein>